<keyword evidence="1" id="KW-0812">Transmembrane</keyword>
<organism evidence="2">
    <name type="scientific">Picea glauca</name>
    <name type="common">White spruce</name>
    <name type="synonym">Pinus glauca</name>
    <dbReference type="NCBI Taxonomy" id="3330"/>
    <lineage>
        <taxon>Eukaryota</taxon>
        <taxon>Viridiplantae</taxon>
        <taxon>Streptophyta</taxon>
        <taxon>Embryophyta</taxon>
        <taxon>Tracheophyta</taxon>
        <taxon>Spermatophyta</taxon>
        <taxon>Pinopsida</taxon>
        <taxon>Pinidae</taxon>
        <taxon>Conifers I</taxon>
        <taxon>Pinales</taxon>
        <taxon>Pinaceae</taxon>
        <taxon>Picea</taxon>
    </lineage>
</organism>
<dbReference type="AlphaFoldDB" id="A0A101M3H3"/>
<geneLocation type="mitochondrion" evidence="2"/>
<proteinExistence type="predicted"/>
<reference evidence="2" key="1">
    <citation type="journal article" date="2015" name="Genome Biol. Evol.">
        <title>Organellar Genomes of White Spruce (Picea glauca): Assembly and Annotation.</title>
        <authorList>
            <person name="Jackman S.D."/>
            <person name="Warren R.L."/>
            <person name="Gibb E.A."/>
            <person name="Vandervalk B.P."/>
            <person name="Mohamadi H."/>
            <person name="Chu J."/>
            <person name="Raymond A."/>
            <person name="Pleasance S."/>
            <person name="Coope R."/>
            <person name="Wildung M.R."/>
            <person name="Ritland C.E."/>
            <person name="Bousquet J."/>
            <person name="Jones S.J."/>
            <person name="Bohlmann J."/>
            <person name="Birol I."/>
        </authorList>
    </citation>
    <scope>NUCLEOTIDE SEQUENCE [LARGE SCALE GENOMIC DNA]</scope>
    <source>
        <tissue evidence="2">Flushing bud</tissue>
    </source>
</reference>
<gene>
    <name evidence="2" type="ORF">ABT39_MTgene232</name>
</gene>
<evidence type="ECO:0000256" key="1">
    <source>
        <dbReference type="SAM" id="Phobius"/>
    </source>
</evidence>
<keyword evidence="1" id="KW-1133">Transmembrane helix</keyword>
<evidence type="ECO:0000313" key="2">
    <source>
        <dbReference type="EMBL" id="KUM50389.1"/>
    </source>
</evidence>
<keyword evidence="1" id="KW-0472">Membrane</keyword>
<comment type="caution">
    <text evidence="2">The sequence shown here is derived from an EMBL/GenBank/DDBJ whole genome shotgun (WGS) entry which is preliminary data.</text>
</comment>
<keyword evidence="2" id="KW-0496">Mitochondrion</keyword>
<name>A0A101M3H3_PICGL</name>
<dbReference type="EMBL" id="LKAM01000001">
    <property type="protein sequence ID" value="KUM50389.1"/>
    <property type="molecule type" value="Genomic_DNA"/>
</dbReference>
<accession>A0A101M3H3</accession>
<sequence>MLEGQTGLPILLFGTDNGELLIDLGFKAGLSYSEPCSPLFSCYLFFSCRGGRVGGSLFCGRSFFFAGVAAVVVGGTHFFLFTELQPALMRSL</sequence>
<protein>
    <submittedName>
        <fullName evidence="2">Uncharacterized protein</fullName>
    </submittedName>
</protein>
<feature type="transmembrane region" description="Helical" evidence="1">
    <location>
        <begin position="63"/>
        <end position="82"/>
    </location>
</feature>